<sequence>MGHHRHGHGLDYKDPMVGCCCWPCLLVSSVFRVIGRCMFVVCYPVLQCCGLDDCRHHHHNHFY</sequence>
<evidence type="ECO:0000313" key="1">
    <source>
        <dbReference type="EMBL" id="KZV37080.1"/>
    </source>
</evidence>
<proteinExistence type="predicted"/>
<organism evidence="1 2">
    <name type="scientific">Dorcoceras hygrometricum</name>
    <dbReference type="NCBI Taxonomy" id="472368"/>
    <lineage>
        <taxon>Eukaryota</taxon>
        <taxon>Viridiplantae</taxon>
        <taxon>Streptophyta</taxon>
        <taxon>Embryophyta</taxon>
        <taxon>Tracheophyta</taxon>
        <taxon>Spermatophyta</taxon>
        <taxon>Magnoliopsida</taxon>
        <taxon>eudicotyledons</taxon>
        <taxon>Gunneridae</taxon>
        <taxon>Pentapetalae</taxon>
        <taxon>asterids</taxon>
        <taxon>lamiids</taxon>
        <taxon>Lamiales</taxon>
        <taxon>Gesneriaceae</taxon>
        <taxon>Didymocarpoideae</taxon>
        <taxon>Trichosporeae</taxon>
        <taxon>Loxocarpinae</taxon>
        <taxon>Dorcoceras</taxon>
    </lineage>
</organism>
<dbReference type="AlphaFoldDB" id="A0A2Z7BY24"/>
<accession>A0A2Z7BY24</accession>
<evidence type="ECO:0000313" key="2">
    <source>
        <dbReference type="Proteomes" id="UP000250235"/>
    </source>
</evidence>
<gene>
    <name evidence="1" type="ORF">F511_16346</name>
</gene>
<dbReference type="OrthoDB" id="636522at2759"/>
<dbReference type="Proteomes" id="UP000250235">
    <property type="component" value="Unassembled WGS sequence"/>
</dbReference>
<name>A0A2Z7BY24_9LAMI</name>
<reference evidence="1 2" key="1">
    <citation type="journal article" date="2015" name="Proc. Natl. Acad. Sci. U.S.A.">
        <title>The resurrection genome of Boea hygrometrica: A blueprint for survival of dehydration.</title>
        <authorList>
            <person name="Xiao L."/>
            <person name="Yang G."/>
            <person name="Zhang L."/>
            <person name="Yang X."/>
            <person name="Zhao S."/>
            <person name="Ji Z."/>
            <person name="Zhou Q."/>
            <person name="Hu M."/>
            <person name="Wang Y."/>
            <person name="Chen M."/>
            <person name="Xu Y."/>
            <person name="Jin H."/>
            <person name="Xiao X."/>
            <person name="Hu G."/>
            <person name="Bao F."/>
            <person name="Hu Y."/>
            <person name="Wan P."/>
            <person name="Li L."/>
            <person name="Deng X."/>
            <person name="Kuang T."/>
            <person name="Xiang C."/>
            <person name="Zhu J.K."/>
            <person name="Oliver M.J."/>
            <person name="He Y."/>
        </authorList>
    </citation>
    <scope>NUCLEOTIDE SEQUENCE [LARGE SCALE GENOMIC DNA]</scope>
    <source>
        <strain evidence="2">cv. XS01</strain>
    </source>
</reference>
<protein>
    <submittedName>
        <fullName evidence="1">Uncharacterized protein</fullName>
    </submittedName>
</protein>
<dbReference type="EMBL" id="KV003160">
    <property type="protein sequence ID" value="KZV37080.1"/>
    <property type="molecule type" value="Genomic_DNA"/>
</dbReference>
<keyword evidence="2" id="KW-1185">Reference proteome</keyword>